<reference evidence="1" key="1">
    <citation type="submission" date="2021-06" db="EMBL/GenBank/DDBJ databases">
        <authorList>
            <person name="Kallberg Y."/>
            <person name="Tangrot J."/>
            <person name="Rosling A."/>
        </authorList>
    </citation>
    <scope>NUCLEOTIDE SEQUENCE</scope>
    <source>
        <strain evidence="1">FL966</strain>
    </source>
</reference>
<accession>A0A9N9JVP2</accession>
<evidence type="ECO:0000313" key="1">
    <source>
        <dbReference type="EMBL" id="CAG8797982.1"/>
    </source>
</evidence>
<feature type="non-terminal residue" evidence="1">
    <location>
        <position position="1"/>
    </location>
</feature>
<gene>
    <name evidence="1" type="ORF">CPELLU_LOCUS17482</name>
</gene>
<comment type="caution">
    <text evidence="1">The sequence shown here is derived from an EMBL/GenBank/DDBJ whole genome shotgun (WGS) entry which is preliminary data.</text>
</comment>
<keyword evidence="2" id="KW-1185">Reference proteome</keyword>
<evidence type="ECO:0000313" key="2">
    <source>
        <dbReference type="Proteomes" id="UP000789759"/>
    </source>
</evidence>
<dbReference type="EMBL" id="CAJVQA010029888">
    <property type="protein sequence ID" value="CAG8797982.1"/>
    <property type="molecule type" value="Genomic_DNA"/>
</dbReference>
<name>A0A9N9JVP2_9GLOM</name>
<dbReference type="Proteomes" id="UP000789759">
    <property type="component" value="Unassembled WGS sequence"/>
</dbReference>
<proteinExistence type="predicted"/>
<organism evidence="1 2">
    <name type="scientific">Cetraspora pellucida</name>
    <dbReference type="NCBI Taxonomy" id="1433469"/>
    <lineage>
        <taxon>Eukaryota</taxon>
        <taxon>Fungi</taxon>
        <taxon>Fungi incertae sedis</taxon>
        <taxon>Mucoromycota</taxon>
        <taxon>Glomeromycotina</taxon>
        <taxon>Glomeromycetes</taxon>
        <taxon>Diversisporales</taxon>
        <taxon>Gigasporaceae</taxon>
        <taxon>Cetraspora</taxon>
    </lineage>
</organism>
<dbReference type="AlphaFoldDB" id="A0A9N9JVP2"/>
<sequence>IRILPIAKDTFSKITIDWKSQLIGTRILTFKAMFNTQPGGLKM</sequence>
<protein>
    <submittedName>
        <fullName evidence="1">22558_t:CDS:1</fullName>
    </submittedName>
</protein>